<comment type="caution">
    <text evidence="2">The sequence shown here is derived from an EMBL/GenBank/DDBJ whole genome shotgun (WGS) entry which is preliminary data.</text>
</comment>
<protein>
    <recommendedName>
        <fullName evidence="4">Transporter</fullName>
    </recommendedName>
</protein>
<dbReference type="EMBL" id="BAFN01000001">
    <property type="protein sequence ID" value="GAN35323.1"/>
    <property type="molecule type" value="Genomic_DNA"/>
</dbReference>
<dbReference type="PANTHER" id="PTHR31876:SF26">
    <property type="entry name" value="PROTEIN LIKE COV 2"/>
    <property type="match status" value="1"/>
</dbReference>
<gene>
    <name evidence="2" type="ORF">BROSI_A3872</name>
</gene>
<dbReference type="InterPro" id="IPR007462">
    <property type="entry name" value="COV1-like"/>
</dbReference>
<evidence type="ECO:0000313" key="3">
    <source>
        <dbReference type="Proteomes" id="UP000032309"/>
    </source>
</evidence>
<keyword evidence="1" id="KW-0812">Transmembrane</keyword>
<dbReference type="Proteomes" id="UP000032309">
    <property type="component" value="Unassembled WGS sequence"/>
</dbReference>
<keyword evidence="1" id="KW-1133">Transmembrane helix</keyword>
<accession>A0ABQ0K384</accession>
<organism evidence="2 3">
    <name type="scientific">Candidatus Brocadia sinica JPN1</name>
    <dbReference type="NCBI Taxonomy" id="1197129"/>
    <lineage>
        <taxon>Bacteria</taxon>
        <taxon>Pseudomonadati</taxon>
        <taxon>Planctomycetota</taxon>
        <taxon>Candidatus Brocadiia</taxon>
        <taxon>Candidatus Brocadiales</taxon>
        <taxon>Candidatus Brocadiaceae</taxon>
        <taxon>Candidatus Brocadia</taxon>
    </lineage>
</organism>
<evidence type="ECO:0008006" key="4">
    <source>
        <dbReference type="Google" id="ProtNLM"/>
    </source>
</evidence>
<dbReference type="PANTHER" id="PTHR31876">
    <property type="entry name" value="COV-LIKE PROTEIN 1"/>
    <property type="match status" value="1"/>
</dbReference>
<name>A0ABQ0K384_9BACT</name>
<dbReference type="RefSeq" id="WP_082059323.1">
    <property type="nucleotide sequence ID" value="NZ_BAFN01000001.1"/>
</dbReference>
<feature type="transmembrane region" description="Helical" evidence="1">
    <location>
        <begin position="21"/>
        <end position="52"/>
    </location>
</feature>
<reference evidence="3" key="1">
    <citation type="journal article" date="2015" name="Genome Announc.">
        <title>Draft Genome Sequence of an Anaerobic Ammonium-Oxidizing Bacterium, "Candidatus Brocadia sinica".</title>
        <authorList>
            <person name="Oshiki M."/>
            <person name="Shinyako-Hata K."/>
            <person name="Satoh H."/>
            <person name="Okabe S."/>
        </authorList>
    </citation>
    <scope>NUCLEOTIDE SEQUENCE [LARGE SCALE GENOMIC DNA]</scope>
    <source>
        <strain evidence="3">JPN1</strain>
    </source>
</reference>
<feature type="transmembrane region" description="Helical" evidence="1">
    <location>
        <begin position="72"/>
        <end position="96"/>
    </location>
</feature>
<evidence type="ECO:0000256" key="1">
    <source>
        <dbReference type="SAM" id="Phobius"/>
    </source>
</evidence>
<keyword evidence="3" id="KW-1185">Reference proteome</keyword>
<proteinExistence type="predicted"/>
<evidence type="ECO:0000313" key="2">
    <source>
        <dbReference type="EMBL" id="GAN35323.1"/>
    </source>
</evidence>
<keyword evidence="1" id="KW-0472">Membrane</keyword>
<dbReference type="Pfam" id="PF04367">
    <property type="entry name" value="DUF502"/>
    <property type="match status" value="1"/>
</dbReference>
<sequence length="231" mass="25901">MEETKHGVFTQFKKDVRKRMLTGLLLILPVYVTFFVVKFLFSFVGGTLAPVIKKFLQFLGVALPKTSLDEFIITFLGLILTFIALYFIGIFAANFVGKAIINYFENLLTKTPVIRNIYSSVKQIIHAVSLPGKQSFKRVVFVDFPKEGTKSIGFVTGTTQYNNEHKFISVFIPTTPNPTTGFLIFTKEDDVIDTNLTVEEAFKTLLSGGVLTPKDIESPFKTAGTENFELK</sequence>